<dbReference type="PROSITE" id="PS00136">
    <property type="entry name" value="SUBTILASE_ASP"/>
    <property type="match status" value="1"/>
</dbReference>
<dbReference type="AlphaFoldDB" id="A0AAE8SWF6"/>
<dbReference type="InterPro" id="IPR023827">
    <property type="entry name" value="Peptidase_S8_Asp-AS"/>
</dbReference>
<dbReference type="InterPro" id="IPR015500">
    <property type="entry name" value="Peptidase_S8_subtilisin-rel"/>
</dbReference>
<dbReference type="GO" id="GO:0006508">
    <property type="term" value="P:proteolysis"/>
    <property type="evidence" value="ECO:0007669"/>
    <property type="project" value="UniProtKB-KW"/>
</dbReference>
<dbReference type="SUPFAM" id="SSF54897">
    <property type="entry name" value="Protease propeptides/inhibitors"/>
    <property type="match status" value="1"/>
</dbReference>
<dbReference type="PANTHER" id="PTHR43806">
    <property type="entry name" value="PEPTIDASE S8"/>
    <property type="match status" value="1"/>
</dbReference>
<dbReference type="CDD" id="cd04077">
    <property type="entry name" value="Peptidases_S8_PCSK9_ProteinaseK_like"/>
    <property type="match status" value="1"/>
</dbReference>
<dbReference type="PROSITE" id="PS00137">
    <property type="entry name" value="SUBTILASE_HIS"/>
    <property type="match status" value="1"/>
</dbReference>
<evidence type="ECO:0000256" key="1">
    <source>
        <dbReference type="ARBA" id="ARBA00011073"/>
    </source>
</evidence>
<dbReference type="FunFam" id="3.40.50.200:FF:000014">
    <property type="entry name" value="Proteinase K"/>
    <property type="match status" value="1"/>
</dbReference>
<dbReference type="InterPro" id="IPR037045">
    <property type="entry name" value="S8pro/Inhibitor_I9_sf"/>
</dbReference>
<evidence type="ECO:0000256" key="8">
    <source>
        <dbReference type="SAM" id="SignalP"/>
    </source>
</evidence>
<dbReference type="PROSITE" id="PS51892">
    <property type="entry name" value="SUBTILASE"/>
    <property type="match status" value="1"/>
</dbReference>
<evidence type="ECO:0000256" key="3">
    <source>
        <dbReference type="ARBA" id="ARBA00022729"/>
    </source>
</evidence>
<protein>
    <submittedName>
        <fullName evidence="11">Related to Alkaline protease 1</fullName>
    </submittedName>
</protein>
<dbReference type="PRINTS" id="PR00723">
    <property type="entry name" value="SUBTILISIN"/>
</dbReference>
<dbReference type="PROSITE" id="PS00138">
    <property type="entry name" value="SUBTILASE_SER"/>
    <property type="match status" value="1"/>
</dbReference>
<dbReference type="GO" id="GO:0004252">
    <property type="term" value="F:serine-type endopeptidase activity"/>
    <property type="evidence" value="ECO:0007669"/>
    <property type="project" value="UniProtKB-UniRule"/>
</dbReference>
<feature type="domain" description="Inhibitor I9" evidence="10">
    <location>
        <begin position="32"/>
        <end position="100"/>
    </location>
</feature>
<evidence type="ECO:0000259" key="9">
    <source>
        <dbReference type="Pfam" id="PF00082"/>
    </source>
</evidence>
<feature type="active site" description="Charge relay system" evidence="6">
    <location>
        <position position="336"/>
    </location>
</feature>
<feature type="active site" description="Charge relay system" evidence="6">
    <location>
        <position position="148"/>
    </location>
</feature>
<feature type="chain" id="PRO_5041920165" evidence="8">
    <location>
        <begin position="20"/>
        <end position="391"/>
    </location>
</feature>
<name>A0AAE8SWF6_9PEZI</name>
<comment type="caution">
    <text evidence="11">The sequence shown here is derived from an EMBL/GenBank/DDBJ whole genome shotgun (WGS) entry which is preliminary data.</text>
</comment>
<keyword evidence="5 6" id="KW-0720">Serine protease</keyword>
<keyword evidence="12" id="KW-1185">Reference proteome</keyword>
<dbReference type="Proteomes" id="UP001187682">
    <property type="component" value="Unassembled WGS sequence"/>
</dbReference>
<evidence type="ECO:0000256" key="4">
    <source>
        <dbReference type="ARBA" id="ARBA00022801"/>
    </source>
</evidence>
<evidence type="ECO:0000313" key="12">
    <source>
        <dbReference type="Proteomes" id="UP001187682"/>
    </source>
</evidence>
<reference evidence="11" key="1">
    <citation type="submission" date="2018-03" db="EMBL/GenBank/DDBJ databases">
        <authorList>
            <person name="Guldener U."/>
        </authorList>
    </citation>
    <scope>NUCLEOTIDE SEQUENCE</scope>
</reference>
<accession>A0AAE8SWF6</accession>
<keyword evidence="3 8" id="KW-0732">Signal</keyword>
<keyword evidence="4 6" id="KW-0378">Hydrolase</keyword>
<evidence type="ECO:0000313" key="11">
    <source>
        <dbReference type="EMBL" id="SPO03721.1"/>
    </source>
</evidence>
<dbReference type="Gene3D" id="3.40.50.200">
    <property type="entry name" value="Peptidase S8/S53 domain"/>
    <property type="match status" value="1"/>
</dbReference>
<feature type="signal peptide" evidence="8">
    <location>
        <begin position="1"/>
        <end position="19"/>
    </location>
</feature>
<dbReference type="GO" id="GO:0005576">
    <property type="term" value="C:extracellular region"/>
    <property type="evidence" value="ECO:0007669"/>
    <property type="project" value="UniProtKB-ARBA"/>
</dbReference>
<dbReference type="Pfam" id="PF05922">
    <property type="entry name" value="Inhibitor_I9"/>
    <property type="match status" value="1"/>
</dbReference>
<keyword evidence="2 6" id="KW-0645">Protease</keyword>
<dbReference type="EMBL" id="ONZQ02000008">
    <property type="protein sequence ID" value="SPO03721.1"/>
    <property type="molecule type" value="Genomic_DNA"/>
</dbReference>
<feature type="active site" description="Charge relay system" evidence="6">
    <location>
        <position position="179"/>
    </location>
</feature>
<dbReference type="Gene3D" id="3.30.70.80">
    <property type="entry name" value="Peptidase S8 propeptide/proteinase inhibitor I9"/>
    <property type="match status" value="1"/>
</dbReference>
<organism evidence="11 12">
    <name type="scientific">Cephalotrichum gorgonifer</name>
    <dbReference type="NCBI Taxonomy" id="2041049"/>
    <lineage>
        <taxon>Eukaryota</taxon>
        <taxon>Fungi</taxon>
        <taxon>Dikarya</taxon>
        <taxon>Ascomycota</taxon>
        <taxon>Pezizomycotina</taxon>
        <taxon>Sordariomycetes</taxon>
        <taxon>Hypocreomycetidae</taxon>
        <taxon>Microascales</taxon>
        <taxon>Microascaceae</taxon>
        <taxon>Cephalotrichum</taxon>
    </lineage>
</organism>
<dbReference type="InterPro" id="IPR010259">
    <property type="entry name" value="S8pro/Inhibitor_I9"/>
</dbReference>
<dbReference type="InterPro" id="IPR050131">
    <property type="entry name" value="Peptidase_S8_subtilisin-like"/>
</dbReference>
<proteinExistence type="inferred from homology"/>
<dbReference type="SUPFAM" id="SSF52743">
    <property type="entry name" value="Subtilisin-like"/>
    <property type="match status" value="1"/>
</dbReference>
<feature type="domain" description="Peptidase S8/S53" evidence="9">
    <location>
        <begin position="146"/>
        <end position="369"/>
    </location>
</feature>
<evidence type="ECO:0000256" key="6">
    <source>
        <dbReference type="PROSITE-ProRule" id="PRU01240"/>
    </source>
</evidence>
<evidence type="ECO:0000256" key="2">
    <source>
        <dbReference type="ARBA" id="ARBA00022670"/>
    </source>
</evidence>
<dbReference type="Pfam" id="PF00082">
    <property type="entry name" value="Peptidase_S8"/>
    <property type="match status" value="1"/>
</dbReference>
<evidence type="ECO:0000256" key="5">
    <source>
        <dbReference type="ARBA" id="ARBA00022825"/>
    </source>
</evidence>
<dbReference type="InterPro" id="IPR023828">
    <property type="entry name" value="Peptidase_S8_Ser-AS"/>
</dbReference>
<dbReference type="InterPro" id="IPR022398">
    <property type="entry name" value="Peptidase_S8_His-AS"/>
</dbReference>
<dbReference type="InterPro" id="IPR036852">
    <property type="entry name" value="Peptidase_S8/S53_dom_sf"/>
</dbReference>
<dbReference type="InterPro" id="IPR000209">
    <property type="entry name" value="Peptidase_S8/S53_dom"/>
</dbReference>
<dbReference type="InterPro" id="IPR034193">
    <property type="entry name" value="PCSK9_ProteinaseK-like"/>
</dbReference>
<comment type="similarity">
    <text evidence="1 6 7">Belongs to the peptidase S8 family.</text>
</comment>
<sequence>MNLKTIGVLLGALLGQASTAPAGPTAAVIADKYIITLKSDVASVESHVSWAANLHTQSIQRRGAGVDKVWSKNFKGYSGQFDEQTIEEIRSNEDVLAVEPVAVWSILETITQTNAPWGLGSISHTTPDHTDYLYDSSAGSSTYAYVVDTGVYVGHSSLEGRATFGYNAVDSDNTDRNGHGTHCAGTIASKDYGVSKKANVVGVKVLDASGSGTTDGVIDGYEWAVNDITSKGREDVSVISMSLGGSYSAAFNAAVEAAYQAGVLTTVAAGNDDADAKKYSPASSPNAITVGATDIDNARAYFSNYGSVVDIFAPGVDILSTWIGSTTATNTISGTSMATPHIAGLVLYLKSLEGLGSPKATTDRLIALATSGVISDPGTGSPNKLAYNGIE</sequence>
<dbReference type="PANTHER" id="PTHR43806:SF58">
    <property type="entry name" value="ALKALINE PROTEASE 1-RELATED"/>
    <property type="match status" value="1"/>
</dbReference>
<evidence type="ECO:0000259" key="10">
    <source>
        <dbReference type="Pfam" id="PF05922"/>
    </source>
</evidence>
<evidence type="ECO:0000256" key="7">
    <source>
        <dbReference type="RuleBase" id="RU003355"/>
    </source>
</evidence>
<gene>
    <name evidence="11" type="ORF">DNG_06404</name>
</gene>